<feature type="transmembrane region" description="Helical" evidence="1">
    <location>
        <begin position="96"/>
        <end position="117"/>
    </location>
</feature>
<organism evidence="2 3">
    <name type="scientific">Dictyobacter vulcani</name>
    <dbReference type="NCBI Taxonomy" id="2607529"/>
    <lineage>
        <taxon>Bacteria</taxon>
        <taxon>Bacillati</taxon>
        <taxon>Chloroflexota</taxon>
        <taxon>Ktedonobacteria</taxon>
        <taxon>Ktedonobacterales</taxon>
        <taxon>Dictyobacteraceae</taxon>
        <taxon>Dictyobacter</taxon>
    </lineage>
</organism>
<dbReference type="AlphaFoldDB" id="A0A5J4KDJ4"/>
<evidence type="ECO:0000313" key="2">
    <source>
        <dbReference type="EMBL" id="GER87068.1"/>
    </source>
</evidence>
<feature type="transmembrane region" description="Helical" evidence="1">
    <location>
        <begin position="28"/>
        <end position="49"/>
    </location>
</feature>
<keyword evidence="1" id="KW-1133">Transmembrane helix</keyword>
<keyword evidence="1" id="KW-0472">Membrane</keyword>
<accession>A0A5J4KDJ4</accession>
<evidence type="ECO:0000313" key="3">
    <source>
        <dbReference type="Proteomes" id="UP000326912"/>
    </source>
</evidence>
<keyword evidence="3" id="KW-1185">Reference proteome</keyword>
<sequence length="156" mass="17249">MITMTNIIASVALQQAGLLAFKSKSTDIIPIVLWVTGFLCLLNIGLAIFYRRNKHLEILSYYGACAFELLLFVGALLVLLGVISQSLFRLPPGLPINQAEIGVALAIGLGLFPAAYWHRINLSELPKRINEDGKNMNNAQAKVRVRDRSIPGEWMN</sequence>
<proteinExistence type="predicted"/>
<name>A0A5J4KDJ4_9CHLR</name>
<comment type="caution">
    <text evidence="2">The sequence shown here is derived from an EMBL/GenBank/DDBJ whole genome shotgun (WGS) entry which is preliminary data.</text>
</comment>
<reference evidence="2 3" key="1">
    <citation type="submission" date="2019-10" db="EMBL/GenBank/DDBJ databases">
        <title>Dictyobacter vulcani sp. nov., within the class Ktedonobacteria, isolated from soil of volcanic Mt. Zao.</title>
        <authorList>
            <person name="Zheng Y."/>
            <person name="Wang C.M."/>
            <person name="Sakai Y."/>
            <person name="Abe K."/>
            <person name="Yokota A."/>
            <person name="Yabe S."/>
        </authorList>
    </citation>
    <scope>NUCLEOTIDE SEQUENCE [LARGE SCALE GENOMIC DNA]</scope>
    <source>
        <strain evidence="2 3">W12</strain>
    </source>
</reference>
<gene>
    <name evidence="2" type="ORF">KDW_12300</name>
</gene>
<protein>
    <submittedName>
        <fullName evidence="2">Uncharacterized protein</fullName>
    </submittedName>
</protein>
<dbReference type="EMBL" id="BKZW01000001">
    <property type="protein sequence ID" value="GER87068.1"/>
    <property type="molecule type" value="Genomic_DNA"/>
</dbReference>
<keyword evidence="1" id="KW-0812">Transmembrane</keyword>
<evidence type="ECO:0000256" key="1">
    <source>
        <dbReference type="SAM" id="Phobius"/>
    </source>
</evidence>
<feature type="transmembrane region" description="Helical" evidence="1">
    <location>
        <begin position="61"/>
        <end position="84"/>
    </location>
</feature>
<dbReference type="Proteomes" id="UP000326912">
    <property type="component" value="Unassembled WGS sequence"/>
</dbReference>